<dbReference type="Gene3D" id="1.10.530.10">
    <property type="match status" value="1"/>
</dbReference>
<dbReference type="Proteomes" id="UP000662888">
    <property type="component" value="Chromosome"/>
</dbReference>
<dbReference type="RefSeq" id="WP_206087603.1">
    <property type="nucleotide sequence ID" value="NZ_CP065053.1"/>
</dbReference>
<proteinExistence type="predicted"/>
<name>A0AA48W7X5_9BURK</name>
<dbReference type="InterPro" id="IPR052354">
    <property type="entry name" value="Cell_Wall_Dynamics_Protein"/>
</dbReference>
<keyword evidence="2" id="KW-1185">Reference proteome</keyword>
<dbReference type="InterPro" id="IPR023346">
    <property type="entry name" value="Lysozyme-like_dom_sf"/>
</dbReference>
<dbReference type="PANTHER" id="PTHR34408">
    <property type="entry name" value="FAMILY PROTEIN, PUTATIVE-RELATED"/>
    <property type="match status" value="1"/>
</dbReference>
<evidence type="ECO:0000313" key="1">
    <source>
        <dbReference type="EMBL" id="QPI47951.1"/>
    </source>
</evidence>
<gene>
    <name evidence="1" type="ORF">IV454_20560</name>
</gene>
<dbReference type="PANTHER" id="PTHR34408:SF1">
    <property type="entry name" value="GLYCOSYL HYDROLASE FAMILY 19 DOMAIN-CONTAINING PROTEIN HI_1415"/>
    <property type="match status" value="1"/>
</dbReference>
<protein>
    <submittedName>
        <fullName evidence="1">Glycoside hydrolase family 19 protein</fullName>
    </submittedName>
</protein>
<dbReference type="SUPFAM" id="SSF53955">
    <property type="entry name" value="Lysozyme-like"/>
    <property type="match status" value="1"/>
</dbReference>
<keyword evidence="1" id="KW-0378">Hydrolase</keyword>
<accession>A0AA48W7X5</accession>
<dbReference type="EMBL" id="CP065053">
    <property type="protein sequence ID" value="QPI47951.1"/>
    <property type="molecule type" value="Genomic_DNA"/>
</dbReference>
<organism evidence="1 2">
    <name type="scientific">Massilia antarctica</name>
    <dbReference type="NCBI Taxonomy" id="2765360"/>
    <lineage>
        <taxon>Bacteria</taxon>
        <taxon>Pseudomonadati</taxon>
        <taxon>Pseudomonadota</taxon>
        <taxon>Betaproteobacteria</taxon>
        <taxon>Burkholderiales</taxon>
        <taxon>Oxalobacteraceae</taxon>
        <taxon>Telluria group</taxon>
        <taxon>Massilia</taxon>
    </lineage>
</organism>
<dbReference type="GO" id="GO:0016787">
    <property type="term" value="F:hydrolase activity"/>
    <property type="evidence" value="ECO:0007669"/>
    <property type="project" value="UniProtKB-KW"/>
</dbReference>
<evidence type="ECO:0000313" key="2">
    <source>
        <dbReference type="Proteomes" id="UP000662888"/>
    </source>
</evidence>
<sequence length="216" mass="23642">MAEPVVITPGQIDQLAPRALHVYRIAFDNEQHFLVQFGIAASGLRVSHFMAQVLHETAALTLVVENLRYSAQRLPKVWPQRFLPRGPLDPARYAGDEVALANLVYSGRLGNDRPGDGYLYRGRGLLQLTGKDSYAQATETLKTAYPSAPDFVADPVAVLSARWCLGAAAAIWIAKGCNEAADEDDVVEVTARINGGTVGLAERRSWLARTRDVWRG</sequence>
<reference evidence="1 2" key="1">
    <citation type="submission" date="2020-11" db="EMBL/GenBank/DDBJ databases">
        <authorList>
            <person name="Sun Q."/>
        </authorList>
    </citation>
    <scope>NUCLEOTIDE SEQUENCE [LARGE SCALE GENOMIC DNA]</scope>
    <source>
        <strain evidence="1 2">P8398</strain>
    </source>
</reference>